<dbReference type="InterPro" id="IPR002178">
    <property type="entry name" value="PTS_EIIA_type-2_dom"/>
</dbReference>
<dbReference type="GO" id="GO:0006355">
    <property type="term" value="P:regulation of DNA-templated transcription"/>
    <property type="evidence" value="ECO:0007669"/>
    <property type="project" value="InterPro"/>
</dbReference>
<evidence type="ECO:0000313" key="10">
    <source>
        <dbReference type="Proteomes" id="UP000184612"/>
    </source>
</evidence>
<dbReference type="PROSITE" id="PS51372">
    <property type="entry name" value="PRD_2"/>
    <property type="match status" value="2"/>
</dbReference>
<evidence type="ECO:0000256" key="3">
    <source>
        <dbReference type="ARBA" id="ARBA00023015"/>
    </source>
</evidence>
<dbReference type="InterPro" id="IPR036095">
    <property type="entry name" value="PTS_EIIB-like_sf"/>
</dbReference>
<dbReference type="Pfam" id="PF00359">
    <property type="entry name" value="PTS_EIIA_2"/>
    <property type="match status" value="1"/>
</dbReference>
<dbReference type="SUPFAM" id="SSF46785">
    <property type="entry name" value="Winged helix' DNA-binding domain"/>
    <property type="match status" value="1"/>
</dbReference>
<dbReference type="Gene3D" id="3.40.50.2300">
    <property type="match status" value="1"/>
</dbReference>
<evidence type="ECO:0000259" key="8">
    <source>
        <dbReference type="PROSITE" id="PS51372"/>
    </source>
</evidence>
<dbReference type="InterPro" id="IPR050661">
    <property type="entry name" value="BglG_antiterminators"/>
</dbReference>
<dbReference type="SUPFAM" id="SSF63520">
    <property type="entry name" value="PTS-regulatory domain, PRD"/>
    <property type="match status" value="2"/>
</dbReference>
<dbReference type="EMBL" id="FRFD01000010">
    <property type="protein sequence ID" value="SHO51805.1"/>
    <property type="molecule type" value="Genomic_DNA"/>
</dbReference>
<dbReference type="PROSITE" id="PS51099">
    <property type="entry name" value="PTS_EIIB_TYPE_2"/>
    <property type="match status" value="1"/>
</dbReference>
<feature type="domain" description="PTS EIIB type-2" evidence="7">
    <location>
        <begin position="430"/>
        <end position="519"/>
    </location>
</feature>
<evidence type="ECO:0000259" key="7">
    <source>
        <dbReference type="PROSITE" id="PS51099"/>
    </source>
</evidence>
<dbReference type="Gene3D" id="1.10.1790.10">
    <property type="entry name" value="PRD domain"/>
    <property type="match status" value="2"/>
</dbReference>
<feature type="domain" description="PRD" evidence="8">
    <location>
        <begin position="316"/>
        <end position="423"/>
    </location>
</feature>
<dbReference type="InterPro" id="IPR036634">
    <property type="entry name" value="PRD_sf"/>
</dbReference>
<feature type="domain" description="PTS EIIA type-2" evidence="6">
    <location>
        <begin position="542"/>
        <end position="687"/>
    </location>
</feature>
<dbReference type="SUPFAM" id="SSF55804">
    <property type="entry name" value="Phoshotransferase/anion transport protein"/>
    <property type="match status" value="1"/>
</dbReference>
<dbReference type="Pfam" id="PF00874">
    <property type="entry name" value="PRD"/>
    <property type="match status" value="2"/>
</dbReference>
<dbReference type="GO" id="GO:0009401">
    <property type="term" value="P:phosphoenolpyruvate-dependent sugar phosphotransferase system"/>
    <property type="evidence" value="ECO:0007669"/>
    <property type="project" value="InterPro"/>
</dbReference>
<dbReference type="RefSeq" id="WP_073590006.1">
    <property type="nucleotide sequence ID" value="NZ_FRFD01000010.1"/>
</dbReference>
<dbReference type="InterPro" id="IPR016152">
    <property type="entry name" value="PTrfase/Anion_transptr"/>
</dbReference>
<dbReference type="STRING" id="1121345.SAMN02745217_03347"/>
<dbReference type="InterPro" id="IPR011608">
    <property type="entry name" value="PRD"/>
</dbReference>
<dbReference type="InterPro" id="IPR036388">
    <property type="entry name" value="WH-like_DNA-bd_sf"/>
</dbReference>
<evidence type="ECO:0000313" key="9">
    <source>
        <dbReference type="EMBL" id="SHO51805.1"/>
    </source>
</evidence>
<dbReference type="PANTHER" id="PTHR30185">
    <property type="entry name" value="CRYPTIC BETA-GLUCOSIDE BGL OPERON ANTITERMINATOR"/>
    <property type="match status" value="1"/>
</dbReference>
<keyword evidence="1" id="KW-0808">Transferase</keyword>
<keyword evidence="10" id="KW-1185">Reference proteome</keyword>
<feature type="domain" description="PRD" evidence="8">
    <location>
        <begin position="199"/>
        <end position="307"/>
    </location>
</feature>
<dbReference type="Pfam" id="PF05043">
    <property type="entry name" value="Mga"/>
    <property type="match status" value="1"/>
</dbReference>
<evidence type="ECO:0000259" key="6">
    <source>
        <dbReference type="PROSITE" id="PS51094"/>
    </source>
</evidence>
<keyword evidence="4" id="KW-0010">Activator</keyword>
<keyword evidence="2" id="KW-0677">Repeat</keyword>
<reference evidence="9 10" key="1">
    <citation type="submission" date="2016-12" db="EMBL/GenBank/DDBJ databases">
        <authorList>
            <person name="Song W.-J."/>
            <person name="Kurnit D.M."/>
        </authorList>
    </citation>
    <scope>NUCLEOTIDE SEQUENCE [LARGE SCALE GENOMIC DNA]</scope>
    <source>
        <strain evidence="9 10">DSM 12503</strain>
    </source>
</reference>
<evidence type="ECO:0000256" key="4">
    <source>
        <dbReference type="ARBA" id="ARBA00023159"/>
    </source>
</evidence>
<accession>A0A1M7YGP4</accession>
<proteinExistence type="predicted"/>
<dbReference type="Gene3D" id="3.40.930.10">
    <property type="entry name" value="Mannitol-specific EII, Chain A"/>
    <property type="match status" value="1"/>
</dbReference>
<dbReference type="Proteomes" id="UP000184612">
    <property type="component" value="Unassembled WGS sequence"/>
</dbReference>
<dbReference type="PROSITE" id="PS51094">
    <property type="entry name" value="PTS_EIIA_TYPE_2"/>
    <property type="match status" value="1"/>
</dbReference>
<protein>
    <submittedName>
        <fullName evidence="9">Mannitol operon transcriptional antiterminator</fullName>
    </submittedName>
</protein>
<evidence type="ECO:0000256" key="1">
    <source>
        <dbReference type="ARBA" id="ARBA00022679"/>
    </source>
</evidence>
<dbReference type="InterPro" id="IPR013011">
    <property type="entry name" value="PTS_EIIB_2"/>
</dbReference>
<dbReference type="PANTHER" id="PTHR30185:SF18">
    <property type="entry name" value="TRANSCRIPTIONAL REGULATOR MTLR"/>
    <property type="match status" value="1"/>
</dbReference>
<name>A0A1M7YGP4_9FIRM</name>
<dbReference type="CDD" id="cd05568">
    <property type="entry name" value="PTS_IIB_bgl_like"/>
    <property type="match status" value="1"/>
</dbReference>
<keyword evidence="5" id="KW-0804">Transcription</keyword>
<dbReference type="InterPro" id="IPR036390">
    <property type="entry name" value="WH_DNA-bd_sf"/>
</dbReference>
<evidence type="ECO:0000256" key="5">
    <source>
        <dbReference type="ARBA" id="ARBA00023163"/>
    </source>
</evidence>
<sequence>MMLSPRLIQLFTILLKEDKVVPVKKLAEDVKVSKRTVQRELDNTEGFLKKYGLRLNTKAGTGIWLEGERHSKELLLEELESNETIDYINKEKRRTSLILEILKDREPKKLYYYSNILGVSEATISNDMETIKEWFDRFELTLIRKQGYGVTLEGTEKNYRLAVKRFLDENPENGDIKLAIGEKKWSVLGEFYEKENKGIFQLIDYNILKQVLLCLGSIRDKKLIKLTNSSYCSLVLHITIAIMRIKNKDILPADAKAADKIMYHEDYALALRIAESLEKEFHIRIPEAEIAYILLHISGSKIQSIDLNGDKDNDRAVSEELLELINEMVNVYDRDSSYELKQDEEFIMGLLAHLKPTFIRLKNGLSITNPLLLQIQETYPDIYGKCKAVGEYIEKKYGFSVPEDEIGYLVMHFGAAGVRLLDKKESLRKVDLGIICVSGIGISRLMHSKLKNFLRDRVQIYTYGKEDLSPGVLKNLDFMISNVELEEAGADVLMVSPLLTDKELKQIDEKVKLYAKTPKKSGTDSEFSRQLEHINFFINQIKGILKDFQFMKVSDTIPFEELLVAVSERISPFNANRLTIQEDIKRREKISSQIIPEYGFALLHSRTGGVVKPNFSLCVTKDRTPFLDPYFKGIRAVVIMLIPEDDEAKVNGDTMGFVSSQLIEDTKFLNLIFKGEQEEIRDYLEKILRLYFKQYLETV</sequence>
<evidence type="ECO:0000256" key="2">
    <source>
        <dbReference type="ARBA" id="ARBA00022737"/>
    </source>
</evidence>
<organism evidence="9 10">
    <name type="scientific">Anaerocolumna xylanovorans DSM 12503</name>
    <dbReference type="NCBI Taxonomy" id="1121345"/>
    <lineage>
        <taxon>Bacteria</taxon>
        <taxon>Bacillati</taxon>
        <taxon>Bacillota</taxon>
        <taxon>Clostridia</taxon>
        <taxon>Lachnospirales</taxon>
        <taxon>Lachnospiraceae</taxon>
        <taxon>Anaerocolumna</taxon>
    </lineage>
</organism>
<dbReference type="SUPFAM" id="SSF52794">
    <property type="entry name" value="PTS system IIB component-like"/>
    <property type="match status" value="1"/>
</dbReference>
<gene>
    <name evidence="9" type="ORF">SAMN02745217_03347</name>
</gene>
<dbReference type="InterPro" id="IPR007737">
    <property type="entry name" value="Mga_HTH"/>
</dbReference>
<dbReference type="Gene3D" id="1.10.10.10">
    <property type="entry name" value="Winged helix-like DNA-binding domain superfamily/Winged helix DNA-binding domain"/>
    <property type="match status" value="2"/>
</dbReference>
<dbReference type="GO" id="GO:0008982">
    <property type="term" value="F:protein-N(PI)-phosphohistidine-sugar phosphotransferase activity"/>
    <property type="evidence" value="ECO:0007669"/>
    <property type="project" value="InterPro"/>
</dbReference>
<dbReference type="AlphaFoldDB" id="A0A1M7YGP4"/>
<keyword evidence="3" id="KW-0805">Transcription regulation</keyword>